<keyword evidence="1" id="KW-1133">Transmembrane helix</keyword>
<dbReference type="KEGG" id="ein:Eint_010160"/>
<dbReference type="OrthoDB" id="261831at2759"/>
<dbReference type="HOGENOM" id="CLU_186268_0_0_1"/>
<evidence type="ECO:0000256" key="1">
    <source>
        <dbReference type="SAM" id="Phobius"/>
    </source>
</evidence>
<reference evidence="2 3" key="1">
    <citation type="journal article" date="2010" name="Nat. Commun.">
        <title>The complete sequence of the smallest known nuclear genome from the microsporidian Encephalitozoon intestinalis.</title>
        <authorList>
            <person name="Corradi N."/>
            <person name="Pombert J.-F."/>
            <person name="Farinelli L."/>
            <person name="Didier E.S."/>
            <person name="Keeling P.J."/>
        </authorList>
    </citation>
    <scope>NUCLEOTIDE SEQUENCE [LARGE SCALE GENOMIC DNA]</scope>
    <source>
        <strain evidence="2 3">ATCC 50506</strain>
    </source>
</reference>
<dbReference type="VEuPathDB" id="MicrosporidiaDB:Eint_010160"/>
<evidence type="ECO:0008006" key="4">
    <source>
        <dbReference type="Google" id="ProtNLM"/>
    </source>
</evidence>
<keyword evidence="1" id="KW-0812">Transmembrane</keyword>
<accession>E0S595</accession>
<gene>
    <name evidence="2" type="ORF">Eint_010160</name>
</gene>
<feature type="transmembrane region" description="Helical" evidence="1">
    <location>
        <begin position="70"/>
        <end position="90"/>
    </location>
</feature>
<organism evidence="2 3">
    <name type="scientific">Encephalitozoon intestinalis (strain ATCC 50506)</name>
    <name type="common">Microsporidian parasite</name>
    <name type="synonym">Septata intestinalis</name>
    <dbReference type="NCBI Taxonomy" id="876142"/>
    <lineage>
        <taxon>Eukaryota</taxon>
        <taxon>Fungi</taxon>
        <taxon>Fungi incertae sedis</taxon>
        <taxon>Microsporidia</taxon>
        <taxon>Unikaryonidae</taxon>
        <taxon>Encephalitozoon</taxon>
    </lineage>
</organism>
<keyword evidence="3" id="KW-1185">Reference proteome</keyword>
<keyword evidence="1" id="KW-0472">Membrane</keyword>
<evidence type="ECO:0000313" key="2">
    <source>
        <dbReference type="EMBL" id="ADM10880.1"/>
    </source>
</evidence>
<reference evidence="2 3" key="2">
    <citation type="journal article" date="2012" name="Proc. Natl. Acad. Sci. U.S.A.">
        <title>Gain and loss of multiple functionally related, horizontally transferred genes in the reduced genomes of two microsporidian parasites.</title>
        <authorList>
            <person name="Pombert J.-F."/>
            <person name="Selman M."/>
            <person name="Burki F."/>
            <person name="Bardell F.T."/>
            <person name="Farinelli L."/>
            <person name="Solter L.F."/>
            <person name="Whitman D.W."/>
            <person name="Weiss L.M."/>
            <person name="Corradi N."/>
            <person name="Keeling P.J."/>
        </authorList>
    </citation>
    <scope>NUCLEOTIDE SEQUENCE [LARGE SCALE GENOMIC DNA]</scope>
    <source>
        <strain evidence="2 3">ATCC 50506</strain>
    </source>
</reference>
<proteinExistence type="predicted"/>
<name>E0S595_ENCIT</name>
<dbReference type="EMBL" id="CP001942">
    <property type="protein sequence ID" value="ADM10880.1"/>
    <property type="molecule type" value="Genomic_DNA"/>
</dbReference>
<protein>
    <recommendedName>
        <fullName evidence="4">t-SNARE coiled-coil homology domain-containing protein</fullName>
    </recommendedName>
</protein>
<dbReference type="SUPFAM" id="SSF58038">
    <property type="entry name" value="SNARE fusion complex"/>
    <property type="match status" value="1"/>
</dbReference>
<dbReference type="RefSeq" id="XP_003072240.1">
    <property type="nucleotide sequence ID" value="XM_003072194.1"/>
</dbReference>
<dbReference type="AlphaFoldDB" id="E0S595"/>
<evidence type="ECO:0000313" key="3">
    <source>
        <dbReference type="Proteomes" id="UP000002313"/>
    </source>
</evidence>
<dbReference type="GeneID" id="9698546"/>
<dbReference type="Proteomes" id="UP000002313">
    <property type="component" value="Chromosome I"/>
</dbReference>
<sequence>MKNDYEEDEGQIFTARLKTLRNVAIDLTKEIEAQNIKLRQLDPSFQSSLNKIFTTIQSIRRSDPKRFRSWLYFILGGIGLSFLFFVLFIAS</sequence>